<dbReference type="AlphaFoldDB" id="A0AAV2ITN6"/>
<dbReference type="InterPro" id="IPR050187">
    <property type="entry name" value="Lipid_Phosphate_FormReg"/>
</dbReference>
<name>A0AAV2ITN6_KNICA</name>
<dbReference type="InterPro" id="IPR016064">
    <property type="entry name" value="NAD/diacylglycerol_kinase_sf"/>
</dbReference>
<dbReference type="PANTHER" id="PTHR12358">
    <property type="entry name" value="SPHINGOSINE KINASE"/>
    <property type="match status" value="1"/>
</dbReference>
<gene>
    <name evidence="2" type="ORF">KC01_LOCUS1199</name>
</gene>
<dbReference type="EMBL" id="OZ035823">
    <property type="protein sequence ID" value="CAL1568618.1"/>
    <property type="molecule type" value="Genomic_DNA"/>
</dbReference>
<dbReference type="Pfam" id="PF25382">
    <property type="entry name" value="PH_CERK"/>
    <property type="match status" value="1"/>
</dbReference>
<dbReference type="SUPFAM" id="SSF111331">
    <property type="entry name" value="NAD kinase/diacylglycerol kinase-like"/>
    <property type="match status" value="1"/>
</dbReference>
<evidence type="ECO:0000313" key="2">
    <source>
        <dbReference type="EMBL" id="CAL1568618.1"/>
    </source>
</evidence>
<sequence>MRLATSQSNAVRRVWLFMRLRPEISSFINPNVSQVIQVSEIVFVQKTEEEHLQASRRKSSTKQPDQLISNTFTVSYVQRAGKHQWRCSDVVFQCPDQSTCEHWITAISNRLAQLANRPKHLLVYINPFGGKKQGKWIYDQKVAPLFHKAHISTDVIVTERANHAREHLEKQADLDQYDGAPLTPSRVRLTEADVDPLNRAADFT</sequence>
<dbReference type="PROSITE" id="PS50146">
    <property type="entry name" value="DAGK"/>
    <property type="match status" value="1"/>
</dbReference>
<dbReference type="InterPro" id="IPR001206">
    <property type="entry name" value="Diacylglycerol_kinase_cat_dom"/>
</dbReference>
<dbReference type="InterPro" id="IPR057465">
    <property type="entry name" value="CERK_PH"/>
</dbReference>
<evidence type="ECO:0000313" key="3">
    <source>
        <dbReference type="Proteomes" id="UP001497482"/>
    </source>
</evidence>
<dbReference type="GO" id="GO:0001729">
    <property type="term" value="F:ceramide kinase activity"/>
    <property type="evidence" value="ECO:0007669"/>
    <property type="project" value="TreeGrafter"/>
</dbReference>
<organism evidence="2 3">
    <name type="scientific">Knipowitschia caucasica</name>
    <name type="common">Caucasian dwarf goby</name>
    <name type="synonym">Pomatoschistus caucasicus</name>
    <dbReference type="NCBI Taxonomy" id="637954"/>
    <lineage>
        <taxon>Eukaryota</taxon>
        <taxon>Metazoa</taxon>
        <taxon>Chordata</taxon>
        <taxon>Craniata</taxon>
        <taxon>Vertebrata</taxon>
        <taxon>Euteleostomi</taxon>
        <taxon>Actinopterygii</taxon>
        <taxon>Neopterygii</taxon>
        <taxon>Teleostei</taxon>
        <taxon>Neoteleostei</taxon>
        <taxon>Acanthomorphata</taxon>
        <taxon>Gobiaria</taxon>
        <taxon>Gobiiformes</taxon>
        <taxon>Gobioidei</taxon>
        <taxon>Gobiidae</taxon>
        <taxon>Gobiinae</taxon>
        <taxon>Knipowitschia</taxon>
    </lineage>
</organism>
<dbReference type="GO" id="GO:0006672">
    <property type="term" value="P:ceramide metabolic process"/>
    <property type="evidence" value="ECO:0007669"/>
    <property type="project" value="TreeGrafter"/>
</dbReference>
<protein>
    <recommendedName>
        <fullName evidence="1">DAGKc domain-containing protein</fullName>
    </recommendedName>
</protein>
<dbReference type="InterPro" id="IPR017438">
    <property type="entry name" value="ATP-NAD_kinase_N"/>
</dbReference>
<proteinExistence type="predicted"/>
<dbReference type="GO" id="GO:0016020">
    <property type="term" value="C:membrane"/>
    <property type="evidence" value="ECO:0007669"/>
    <property type="project" value="GOC"/>
</dbReference>
<dbReference type="Proteomes" id="UP001497482">
    <property type="component" value="Chromosome 1"/>
</dbReference>
<dbReference type="Gene3D" id="3.40.50.10330">
    <property type="entry name" value="Probable inorganic polyphosphate/atp-NAD kinase, domain 1"/>
    <property type="match status" value="1"/>
</dbReference>
<dbReference type="Pfam" id="PF00781">
    <property type="entry name" value="DAGK_cat"/>
    <property type="match status" value="1"/>
</dbReference>
<reference evidence="2 3" key="1">
    <citation type="submission" date="2024-04" db="EMBL/GenBank/DDBJ databases">
        <authorList>
            <person name="Waldvogel A.-M."/>
            <person name="Schoenle A."/>
        </authorList>
    </citation>
    <scope>NUCLEOTIDE SEQUENCE [LARGE SCALE GENOMIC DNA]</scope>
</reference>
<evidence type="ECO:0000259" key="1">
    <source>
        <dbReference type="PROSITE" id="PS50146"/>
    </source>
</evidence>
<accession>A0AAV2ITN6</accession>
<dbReference type="PANTHER" id="PTHR12358:SF25">
    <property type="entry name" value="CERAMIDE KINASE"/>
    <property type="match status" value="1"/>
</dbReference>
<keyword evidence="3" id="KW-1185">Reference proteome</keyword>
<feature type="domain" description="DAGKc" evidence="1">
    <location>
        <begin position="116"/>
        <end position="179"/>
    </location>
</feature>